<name>A0A9P9FGN3_9HYPO</name>
<feature type="compositionally biased region" description="Basic and acidic residues" evidence="1">
    <location>
        <begin position="14"/>
        <end position="24"/>
    </location>
</feature>
<evidence type="ECO:0000313" key="3">
    <source>
        <dbReference type="Proteomes" id="UP000738349"/>
    </source>
</evidence>
<accession>A0A9P9FGN3</accession>
<feature type="region of interest" description="Disordered" evidence="1">
    <location>
        <begin position="94"/>
        <end position="119"/>
    </location>
</feature>
<dbReference type="EMBL" id="JAGMUV010000004">
    <property type="protein sequence ID" value="KAH7161144.1"/>
    <property type="molecule type" value="Genomic_DNA"/>
</dbReference>
<reference evidence="2" key="1">
    <citation type="journal article" date="2021" name="Nat. Commun.">
        <title>Genetic determinants of endophytism in the Arabidopsis root mycobiome.</title>
        <authorList>
            <person name="Mesny F."/>
            <person name="Miyauchi S."/>
            <person name="Thiergart T."/>
            <person name="Pickel B."/>
            <person name="Atanasova L."/>
            <person name="Karlsson M."/>
            <person name="Huettel B."/>
            <person name="Barry K.W."/>
            <person name="Haridas S."/>
            <person name="Chen C."/>
            <person name="Bauer D."/>
            <person name="Andreopoulos W."/>
            <person name="Pangilinan J."/>
            <person name="LaButti K."/>
            <person name="Riley R."/>
            <person name="Lipzen A."/>
            <person name="Clum A."/>
            <person name="Drula E."/>
            <person name="Henrissat B."/>
            <person name="Kohler A."/>
            <person name="Grigoriev I.V."/>
            <person name="Martin F.M."/>
            <person name="Hacquard S."/>
        </authorList>
    </citation>
    <scope>NUCLEOTIDE SEQUENCE</scope>
    <source>
        <strain evidence="2">MPI-CAGE-AT-0147</strain>
    </source>
</reference>
<protein>
    <submittedName>
        <fullName evidence="2">Uncharacterized protein</fullName>
    </submittedName>
</protein>
<evidence type="ECO:0000313" key="2">
    <source>
        <dbReference type="EMBL" id="KAH7161144.1"/>
    </source>
</evidence>
<sequence>MEPQFLRLVSEPEDPSRPRAQEARVPHRVARGASVASEGESRHVTLRPQHFTQELRTNWDNLEMCWGLRLFKCDETRPGCTRCAKKHTDAAAMNQRSGQSVAGGQGEMSRQPLGPGCLQANDSRSRNLCDGSWRYGCRSSAACTTLSKATKISLEVLASCCRCHGRCRGSISHLLSGTLAVSASHLRHHTNHASAHEIVERHQKWATIQGFWKALNRWTSSGRMRC</sequence>
<dbReference type="AlphaFoldDB" id="A0A9P9FGN3"/>
<dbReference type="Proteomes" id="UP000738349">
    <property type="component" value="Unassembled WGS sequence"/>
</dbReference>
<evidence type="ECO:0000256" key="1">
    <source>
        <dbReference type="SAM" id="MobiDB-lite"/>
    </source>
</evidence>
<feature type="region of interest" description="Disordered" evidence="1">
    <location>
        <begin position="1"/>
        <end position="24"/>
    </location>
</feature>
<organism evidence="2 3">
    <name type="scientific">Dactylonectria macrodidyma</name>
    <dbReference type="NCBI Taxonomy" id="307937"/>
    <lineage>
        <taxon>Eukaryota</taxon>
        <taxon>Fungi</taxon>
        <taxon>Dikarya</taxon>
        <taxon>Ascomycota</taxon>
        <taxon>Pezizomycotina</taxon>
        <taxon>Sordariomycetes</taxon>
        <taxon>Hypocreomycetidae</taxon>
        <taxon>Hypocreales</taxon>
        <taxon>Nectriaceae</taxon>
        <taxon>Dactylonectria</taxon>
    </lineage>
</organism>
<gene>
    <name evidence="2" type="ORF">EDB81DRAFT_334273</name>
</gene>
<keyword evidence="3" id="KW-1185">Reference proteome</keyword>
<proteinExistence type="predicted"/>
<comment type="caution">
    <text evidence="2">The sequence shown here is derived from an EMBL/GenBank/DDBJ whole genome shotgun (WGS) entry which is preliminary data.</text>
</comment>